<dbReference type="PROSITE" id="PS50933">
    <property type="entry name" value="CHRD"/>
    <property type="match status" value="1"/>
</dbReference>
<dbReference type="InterPro" id="IPR010895">
    <property type="entry name" value="CHRD"/>
</dbReference>
<name>A0A0F9HXW5_9ZZZZ</name>
<evidence type="ECO:0000259" key="1">
    <source>
        <dbReference type="PROSITE" id="PS50933"/>
    </source>
</evidence>
<dbReference type="AlphaFoldDB" id="A0A0F9HXW5"/>
<dbReference type="EMBL" id="LAZR01021083">
    <property type="protein sequence ID" value="KKL86550.1"/>
    <property type="molecule type" value="Genomic_DNA"/>
</dbReference>
<gene>
    <name evidence="2" type="ORF">LCGC14_1943640</name>
</gene>
<proteinExistence type="predicted"/>
<accession>A0A0F9HXW5</accession>
<sequence length="94" mass="10374">MLQRVLNFINKIITLDGRLLGLELNLAERYKASLFIGRNDGHALTFSALVTMGAWAVPIGTNAGSIYAYLDLELSLGVITFAVSFYRTNQPKQP</sequence>
<reference evidence="2" key="1">
    <citation type="journal article" date="2015" name="Nature">
        <title>Complex archaea that bridge the gap between prokaryotes and eukaryotes.</title>
        <authorList>
            <person name="Spang A."/>
            <person name="Saw J.H."/>
            <person name="Jorgensen S.L."/>
            <person name="Zaremba-Niedzwiedzka K."/>
            <person name="Martijn J."/>
            <person name="Lind A.E."/>
            <person name="van Eijk R."/>
            <person name="Schleper C."/>
            <person name="Guy L."/>
            <person name="Ettema T.J."/>
        </authorList>
    </citation>
    <scope>NUCLEOTIDE SEQUENCE</scope>
</reference>
<organism evidence="2">
    <name type="scientific">marine sediment metagenome</name>
    <dbReference type="NCBI Taxonomy" id="412755"/>
    <lineage>
        <taxon>unclassified sequences</taxon>
        <taxon>metagenomes</taxon>
        <taxon>ecological metagenomes</taxon>
    </lineage>
</organism>
<comment type="caution">
    <text evidence="2">The sequence shown here is derived from an EMBL/GenBank/DDBJ whole genome shotgun (WGS) entry which is preliminary data.</text>
</comment>
<evidence type="ECO:0000313" key="2">
    <source>
        <dbReference type="EMBL" id="KKL86550.1"/>
    </source>
</evidence>
<feature type="domain" description="CHRD" evidence="1">
    <location>
        <begin position="42"/>
        <end position="94"/>
    </location>
</feature>
<protein>
    <recommendedName>
        <fullName evidence="1">CHRD domain-containing protein</fullName>
    </recommendedName>
</protein>